<dbReference type="GeneID" id="129806063"/>
<dbReference type="GO" id="GO:0046452">
    <property type="term" value="P:dihydrofolate metabolic process"/>
    <property type="evidence" value="ECO:0007669"/>
    <property type="project" value="TreeGrafter"/>
</dbReference>
<evidence type="ECO:0000256" key="4">
    <source>
        <dbReference type="ARBA" id="ARBA00022563"/>
    </source>
</evidence>
<dbReference type="PANTHER" id="PTHR48069:SF3">
    <property type="entry name" value="DIHYDROFOLATE REDUCTASE"/>
    <property type="match status" value="1"/>
</dbReference>
<dbReference type="GO" id="GO:0050661">
    <property type="term" value="F:NADP binding"/>
    <property type="evidence" value="ECO:0007669"/>
    <property type="project" value="InterPro"/>
</dbReference>
<dbReference type="VEuPathDB" id="VectorBase:PPAPM1_007886"/>
<evidence type="ECO:0000256" key="8">
    <source>
        <dbReference type="ARBA" id="ARBA00048873"/>
    </source>
</evidence>
<dbReference type="OrthoDB" id="4664297at2759"/>
<evidence type="ECO:0000256" key="2">
    <source>
        <dbReference type="ARBA" id="ARBA00009539"/>
    </source>
</evidence>
<proteinExistence type="inferred from homology"/>
<name>A0A1B0D834_PHLPP</name>
<dbReference type="GO" id="GO:0046654">
    <property type="term" value="P:tetrahydrofolate biosynthetic process"/>
    <property type="evidence" value="ECO:0007669"/>
    <property type="project" value="InterPro"/>
</dbReference>
<comment type="pathway">
    <text evidence="1">Cofactor biosynthesis; tetrahydrofolate biosynthesis; 5,6,7,8-tetrahydrofolate from 7,8-dihydrofolate: step 1/1.</text>
</comment>
<dbReference type="CDD" id="cd00209">
    <property type="entry name" value="DHFR"/>
    <property type="match status" value="1"/>
</dbReference>
<dbReference type="Pfam" id="PF00186">
    <property type="entry name" value="DHFR_1"/>
    <property type="match status" value="1"/>
</dbReference>
<dbReference type="RefSeq" id="XP_055710354.1">
    <property type="nucleotide sequence ID" value="XM_055854379.1"/>
</dbReference>
<dbReference type="InterPro" id="IPR001796">
    <property type="entry name" value="DHFR_dom"/>
</dbReference>
<dbReference type="VEuPathDB" id="VectorBase:PPAI003707"/>
<evidence type="ECO:0000256" key="7">
    <source>
        <dbReference type="ARBA" id="ARBA00025067"/>
    </source>
</evidence>
<dbReference type="CTD" id="1719"/>
<evidence type="ECO:0000256" key="5">
    <source>
        <dbReference type="ARBA" id="ARBA00022857"/>
    </source>
</evidence>
<dbReference type="EC" id="1.5.1.3" evidence="3"/>
<dbReference type="KEGG" id="ppap:129806063"/>
<organism evidence="10 11">
    <name type="scientific">Phlebotomus papatasi</name>
    <name type="common">Sandfly</name>
    <dbReference type="NCBI Taxonomy" id="29031"/>
    <lineage>
        <taxon>Eukaryota</taxon>
        <taxon>Metazoa</taxon>
        <taxon>Ecdysozoa</taxon>
        <taxon>Arthropoda</taxon>
        <taxon>Hexapoda</taxon>
        <taxon>Insecta</taxon>
        <taxon>Pterygota</taxon>
        <taxon>Neoptera</taxon>
        <taxon>Endopterygota</taxon>
        <taxon>Diptera</taxon>
        <taxon>Nematocera</taxon>
        <taxon>Psychodoidea</taxon>
        <taxon>Psychodidae</taxon>
        <taxon>Phlebotomus</taxon>
        <taxon>Phlebotomus</taxon>
    </lineage>
</organism>
<evidence type="ECO:0000256" key="3">
    <source>
        <dbReference type="ARBA" id="ARBA00012856"/>
    </source>
</evidence>
<evidence type="ECO:0000313" key="10">
    <source>
        <dbReference type="EnsemblMetazoa" id="PPAI003707-PA"/>
    </source>
</evidence>
<keyword evidence="11" id="KW-1185">Reference proteome</keyword>
<dbReference type="Proteomes" id="UP000092462">
    <property type="component" value="Unassembled WGS sequence"/>
</dbReference>
<dbReference type="GO" id="GO:0004146">
    <property type="term" value="F:dihydrofolate reductase activity"/>
    <property type="evidence" value="ECO:0007669"/>
    <property type="project" value="UniProtKB-EC"/>
</dbReference>
<comment type="catalytic activity">
    <reaction evidence="8">
        <text>(6S)-5,6,7,8-tetrahydrofolate + NADP(+) = 7,8-dihydrofolate + NADPH + H(+)</text>
        <dbReference type="Rhea" id="RHEA:15009"/>
        <dbReference type="ChEBI" id="CHEBI:15378"/>
        <dbReference type="ChEBI" id="CHEBI:57451"/>
        <dbReference type="ChEBI" id="CHEBI:57453"/>
        <dbReference type="ChEBI" id="CHEBI:57783"/>
        <dbReference type="ChEBI" id="CHEBI:58349"/>
        <dbReference type="EC" id="1.5.1.3"/>
    </reaction>
</comment>
<dbReference type="SUPFAM" id="SSF53597">
    <property type="entry name" value="Dihydrofolate reductase-like"/>
    <property type="match status" value="1"/>
</dbReference>
<evidence type="ECO:0000256" key="6">
    <source>
        <dbReference type="ARBA" id="ARBA00023002"/>
    </source>
</evidence>
<keyword evidence="6" id="KW-0560">Oxidoreductase</keyword>
<comment type="function">
    <text evidence="7">Key enzyme in folate metabolism. Catalyzes an essential reaction for de novo glycine and purine synthesis, and for DNA precursor synthesis.</text>
</comment>
<dbReference type="GO" id="GO:0006730">
    <property type="term" value="P:one-carbon metabolic process"/>
    <property type="evidence" value="ECO:0007669"/>
    <property type="project" value="UniProtKB-KW"/>
</dbReference>
<dbReference type="InterPro" id="IPR012259">
    <property type="entry name" value="DHFR"/>
</dbReference>
<comment type="similarity">
    <text evidence="2 9">Belongs to the dihydrofolate reductase family.</text>
</comment>
<keyword evidence="4" id="KW-0554">One-carbon metabolism</keyword>
<dbReference type="PROSITE" id="PS00075">
    <property type="entry name" value="DHFR_1"/>
    <property type="match status" value="1"/>
</dbReference>
<evidence type="ECO:0000313" key="11">
    <source>
        <dbReference type="Proteomes" id="UP000092462"/>
    </source>
</evidence>
<dbReference type="InterPro" id="IPR017925">
    <property type="entry name" value="DHFR_CS"/>
</dbReference>
<evidence type="ECO:0000256" key="1">
    <source>
        <dbReference type="ARBA" id="ARBA00004903"/>
    </source>
</evidence>
<sequence>MTNLKLNLCVAACENLGIGIQGNLPWHLKQELKHFNKVTTRVSDPAKKNAAIMGRKTYFGIPEKKRPLPGRLNIVLSRQTDLQLPPEVIVCSSLPEALKLLEKDQYRAEIENIWIVGGYSVYKEAMESENCHRVYFTDIKKKFDCDAFFPAIPEDFKVVPNDEDIPSEVQEENGIQYQYLVYEKIQK</sequence>
<dbReference type="FunFam" id="3.40.430.10:FF:000002">
    <property type="entry name" value="Dihydrofolate reductase"/>
    <property type="match status" value="1"/>
</dbReference>
<dbReference type="PRINTS" id="PR00070">
    <property type="entry name" value="DHFR"/>
</dbReference>
<protein>
    <recommendedName>
        <fullName evidence="3">dihydrofolate reductase</fullName>
        <ecNumber evidence="3">1.5.1.3</ecNumber>
    </recommendedName>
</protein>
<dbReference type="Gene3D" id="3.40.430.10">
    <property type="entry name" value="Dihydrofolate Reductase, subunit A"/>
    <property type="match status" value="1"/>
</dbReference>
<evidence type="ECO:0000256" key="9">
    <source>
        <dbReference type="RuleBase" id="RU004474"/>
    </source>
</evidence>
<dbReference type="AlphaFoldDB" id="A0A1B0D834"/>
<dbReference type="GO" id="GO:0046655">
    <property type="term" value="P:folic acid metabolic process"/>
    <property type="evidence" value="ECO:0007669"/>
    <property type="project" value="TreeGrafter"/>
</dbReference>
<keyword evidence="5" id="KW-0521">NADP</keyword>
<reference evidence="10" key="1">
    <citation type="submission" date="2022-08" db="UniProtKB">
        <authorList>
            <consortium name="EnsemblMetazoa"/>
        </authorList>
    </citation>
    <scope>IDENTIFICATION</scope>
    <source>
        <strain evidence="10">Israel</strain>
    </source>
</reference>
<accession>A0A1B0D834</accession>
<dbReference type="PANTHER" id="PTHR48069">
    <property type="entry name" value="DIHYDROFOLATE REDUCTASE"/>
    <property type="match status" value="1"/>
</dbReference>
<dbReference type="EnsemblMetazoa" id="PPAI003707-RA">
    <property type="protein sequence ID" value="PPAI003707-PA"/>
    <property type="gene ID" value="PPAI003707"/>
</dbReference>
<dbReference type="GO" id="GO:0005739">
    <property type="term" value="C:mitochondrion"/>
    <property type="evidence" value="ECO:0007669"/>
    <property type="project" value="TreeGrafter"/>
</dbReference>
<dbReference type="EMBL" id="AJVK01036301">
    <property type="status" value="NOT_ANNOTATED_CDS"/>
    <property type="molecule type" value="Genomic_DNA"/>
</dbReference>
<dbReference type="PROSITE" id="PS51330">
    <property type="entry name" value="DHFR_2"/>
    <property type="match status" value="1"/>
</dbReference>
<dbReference type="InterPro" id="IPR024072">
    <property type="entry name" value="DHFR-like_dom_sf"/>
</dbReference>